<dbReference type="EMBL" id="HE573024">
    <property type="protein sequence ID" value="CCC49428.1"/>
    <property type="molecule type" value="Genomic_DNA"/>
</dbReference>
<dbReference type="CDD" id="cd00590">
    <property type="entry name" value="RRM_SF"/>
    <property type="match status" value="1"/>
</dbReference>
<sequence length="284" mass="31671">MGDSGDEYGDGTSNSVSVFIGLGPAASKITNEALLKRLEEVAPVAGLRIRGRCAFADVPNVEAANRLVAELDGKYIGDARLAVQLSRGKDKEKPRGSHSSGGRNGSSNPVALFIGLGPAGGSISDKELRNKLEEVCPVIDFRRRGQCAFIDVRDMSHAQRLIQELNNHYMGDCRLSIQHSRENKSGRGSMRSEKRGRAGDSRDRRRRRRSHTRSRSRSGSRDRGRDRRRRRSSGSSGNSSYRRSSDASDESRGHRRRDNRRRARSRSYSSSSRSSSGRRNRRRE</sequence>
<feature type="compositionally biased region" description="Low complexity" evidence="1">
    <location>
        <begin position="233"/>
        <end position="242"/>
    </location>
</feature>
<evidence type="ECO:0000256" key="1">
    <source>
        <dbReference type="SAM" id="MobiDB-lite"/>
    </source>
</evidence>
<feature type="region of interest" description="Disordered" evidence="1">
    <location>
        <begin position="86"/>
        <end position="108"/>
    </location>
</feature>
<feature type="compositionally biased region" description="Basic residues" evidence="1">
    <location>
        <begin position="204"/>
        <end position="218"/>
    </location>
</feature>
<dbReference type="InterPro" id="IPR035979">
    <property type="entry name" value="RBD_domain_sf"/>
</dbReference>
<feature type="compositionally biased region" description="Basic and acidic residues" evidence="1">
    <location>
        <begin position="243"/>
        <end position="252"/>
    </location>
</feature>
<feature type="domain" description="RRM" evidence="2">
    <location>
        <begin position="17"/>
        <end position="84"/>
    </location>
</feature>
<dbReference type="InterPro" id="IPR000504">
    <property type="entry name" value="RRM_dom"/>
</dbReference>
<dbReference type="VEuPathDB" id="TriTrypDB:TvY486_0800360"/>
<feature type="compositionally biased region" description="Low complexity" evidence="1">
    <location>
        <begin position="97"/>
        <end position="108"/>
    </location>
</feature>
<accession>G0U031</accession>
<evidence type="ECO:0000313" key="3">
    <source>
        <dbReference type="EMBL" id="CCC49428.1"/>
    </source>
</evidence>
<organism evidence="3">
    <name type="scientific">Trypanosoma vivax (strain Y486)</name>
    <dbReference type="NCBI Taxonomy" id="1055687"/>
    <lineage>
        <taxon>Eukaryota</taxon>
        <taxon>Discoba</taxon>
        <taxon>Euglenozoa</taxon>
        <taxon>Kinetoplastea</taxon>
        <taxon>Metakinetoplastina</taxon>
        <taxon>Trypanosomatida</taxon>
        <taxon>Trypanosomatidae</taxon>
        <taxon>Trypanosoma</taxon>
        <taxon>Duttonella</taxon>
    </lineage>
</organism>
<feature type="compositionally biased region" description="Basic and acidic residues" evidence="1">
    <location>
        <begin position="179"/>
        <end position="203"/>
    </location>
</feature>
<name>G0U031_TRYVY</name>
<protein>
    <submittedName>
        <fullName evidence="3">Putative splicing factor TSR1</fullName>
    </submittedName>
</protein>
<dbReference type="Gene3D" id="3.30.70.330">
    <property type="match status" value="2"/>
</dbReference>
<feature type="region of interest" description="Disordered" evidence="1">
    <location>
        <begin position="177"/>
        <end position="284"/>
    </location>
</feature>
<dbReference type="InterPro" id="IPR012677">
    <property type="entry name" value="Nucleotide-bd_a/b_plait_sf"/>
</dbReference>
<reference evidence="3" key="1">
    <citation type="journal article" date="2012" name="Proc. Natl. Acad. Sci. U.S.A.">
        <title>Antigenic diversity is generated by distinct evolutionary mechanisms in African trypanosome species.</title>
        <authorList>
            <person name="Jackson A.P."/>
            <person name="Berry A."/>
            <person name="Aslett M."/>
            <person name="Allison H.C."/>
            <person name="Burton P."/>
            <person name="Vavrova-Anderson J."/>
            <person name="Brown R."/>
            <person name="Browne H."/>
            <person name="Corton N."/>
            <person name="Hauser H."/>
            <person name="Gamble J."/>
            <person name="Gilderthorp R."/>
            <person name="Marcello L."/>
            <person name="McQuillan J."/>
            <person name="Otto T.D."/>
            <person name="Quail M.A."/>
            <person name="Sanders M.J."/>
            <person name="van Tonder A."/>
            <person name="Ginger M.L."/>
            <person name="Field M.C."/>
            <person name="Barry J.D."/>
            <person name="Hertz-Fowler C."/>
            <person name="Berriman M."/>
        </authorList>
    </citation>
    <scope>NUCLEOTIDE SEQUENCE</scope>
    <source>
        <strain evidence="3">Y486</strain>
    </source>
</reference>
<feature type="compositionally biased region" description="Low complexity" evidence="1">
    <location>
        <begin position="266"/>
        <end position="275"/>
    </location>
</feature>
<dbReference type="GO" id="GO:0003723">
    <property type="term" value="F:RNA binding"/>
    <property type="evidence" value="ECO:0007669"/>
    <property type="project" value="InterPro"/>
</dbReference>
<dbReference type="AlphaFoldDB" id="G0U031"/>
<dbReference type="SUPFAM" id="SSF54928">
    <property type="entry name" value="RNA-binding domain, RBD"/>
    <property type="match status" value="1"/>
</dbReference>
<evidence type="ECO:0000259" key="2">
    <source>
        <dbReference type="SMART" id="SM00360"/>
    </source>
</evidence>
<dbReference type="SMART" id="SM00360">
    <property type="entry name" value="RRM"/>
    <property type="match status" value="2"/>
</dbReference>
<feature type="compositionally biased region" description="Basic residues" evidence="1">
    <location>
        <begin position="253"/>
        <end position="265"/>
    </location>
</feature>
<proteinExistence type="predicted"/>
<feature type="domain" description="RRM" evidence="2">
    <location>
        <begin position="111"/>
        <end position="178"/>
    </location>
</feature>
<dbReference type="OMA" id="FERRGYC"/>
<gene>
    <name evidence="3" type="ORF">TVY486_0800360</name>
</gene>